<name>A0A0R1K2E7_9LACO</name>
<dbReference type="Proteomes" id="UP000051162">
    <property type="component" value="Unassembled WGS sequence"/>
</dbReference>
<proteinExistence type="predicted"/>
<reference evidence="6 7" key="1">
    <citation type="journal article" date="2015" name="Genome Announc.">
        <title>Expanding the biotechnology potential of lactobacilli through comparative genomics of 213 strains and associated genera.</title>
        <authorList>
            <person name="Sun Z."/>
            <person name="Harris H.M."/>
            <person name="McCann A."/>
            <person name="Guo C."/>
            <person name="Argimon S."/>
            <person name="Zhang W."/>
            <person name="Yang X."/>
            <person name="Jeffery I.B."/>
            <person name="Cooney J.C."/>
            <person name="Kagawa T.F."/>
            <person name="Liu W."/>
            <person name="Song Y."/>
            <person name="Salvetti E."/>
            <person name="Wrobel A."/>
            <person name="Rasinkangas P."/>
            <person name="Parkhill J."/>
            <person name="Rea M.C."/>
            <person name="O'Sullivan O."/>
            <person name="Ritari J."/>
            <person name="Douillard F.P."/>
            <person name="Paul Ross R."/>
            <person name="Yang R."/>
            <person name="Briner A.E."/>
            <person name="Felis G.E."/>
            <person name="de Vos W.M."/>
            <person name="Barrangou R."/>
            <person name="Klaenhammer T.R."/>
            <person name="Caufield P.W."/>
            <person name="Cui Y."/>
            <person name="Zhang H."/>
            <person name="O'Toole P.W."/>
        </authorList>
    </citation>
    <scope>NUCLEOTIDE SEQUENCE [LARGE SCALE GENOMIC DNA]</scope>
    <source>
        <strain evidence="6 7">DSM 19117</strain>
    </source>
</reference>
<accession>A0A0R1K2E7</accession>
<feature type="transmembrane region" description="Helical" evidence="5">
    <location>
        <begin position="49"/>
        <end position="72"/>
    </location>
</feature>
<dbReference type="CDD" id="cd02432">
    <property type="entry name" value="Nodulin-21_like_1"/>
    <property type="match status" value="1"/>
</dbReference>
<evidence type="ECO:0000256" key="2">
    <source>
        <dbReference type="ARBA" id="ARBA00022692"/>
    </source>
</evidence>
<evidence type="ECO:0000313" key="6">
    <source>
        <dbReference type="EMBL" id="KRK73527.1"/>
    </source>
</evidence>
<dbReference type="EMBL" id="AZDT01000058">
    <property type="protein sequence ID" value="KRK73527.1"/>
    <property type="molecule type" value="Genomic_DNA"/>
</dbReference>
<evidence type="ECO:0000256" key="1">
    <source>
        <dbReference type="ARBA" id="ARBA00004127"/>
    </source>
</evidence>
<dbReference type="STRING" id="1423773.FD30_GL000364"/>
<keyword evidence="2 5" id="KW-0812">Transmembrane</keyword>
<feature type="transmembrane region" description="Helical" evidence="5">
    <location>
        <begin position="20"/>
        <end position="43"/>
    </location>
</feature>
<feature type="transmembrane region" description="Helical" evidence="5">
    <location>
        <begin position="212"/>
        <end position="230"/>
    </location>
</feature>
<feature type="transmembrane region" description="Helical" evidence="5">
    <location>
        <begin position="149"/>
        <end position="173"/>
    </location>
</feature>
<gene>
    <name evidence="6" type="ORF">FD30_GL000364</name>
</gene>
<dbReference type="GO" id="GO:0005384">
    <property type="term" value="F:manganese ion transmembrane transporter activity"/>
    <property type="evidence" value="ECO:0007669"/>
    <property type="project" value="InterPro"/>
</dbReference>
<feature type="transmembrane region" description="Helical" evidence="5">
    <location>
        <begin position="179"/>
        <end position="200"/>
    </location>
</feature>
<protein>
    <recommendedName>
        <fullName evidence="8">Integral membrane protein</fullName>
    </recommendedName>
</protein>
<dbReference type="AlphaFoldDB" id="A0A0R1K2E7"/>
<evidence type="ECO:0008006" key="8">
    <source>
        <dbReference type="Google" id="ProtNLM"/>
    </source>
</evidence>
<evidence type="ECO:0000256" key="3">
    <source>
        <dbReference type="ARBA" id="ARBA00022989"/>
    </source>
</evidence>
<dbReference type="InterPro" id="IPR008217">
    <property type="entry name" value="Ccc1_fam"/>
</dbReference>
<evidence type="ECO:0000256" key="4">
    <source>
        <dbReference type="ARBA" id="ARBA00023136"/>
    </source>
</evidence>
<dbReference type="GO" id="GO:0012505">
    <property type="term" value="C:endomembrane system"/>
    <property type="evidence" value="ECO:0007669"/>
    <property type="project" value="UniProtKB-SubCell"/>
</dbReference>
<dbReference type="PANTHER" id="PTHR31851">
    <property type="entry name" value="FE(2+)/MN(2+) TRANSPORTER PCL1"/>
    <property type="match status" value="1"/>
</dbReference>
<dbReference type="GO" id="GO:0030026">
    <property type="term" value="P:intracellular manganese ion homeostasis"/>
    <property type="evidence" value="ECO:0007669"/>
    <property type="project" value="InterPro"/>
</dbReference>
<dbReference type="Pfam" id="PF01988">
    <property type="entry name" value="VIT1"/>
    <property type="match status" value="1"/>
</dbReference>
<evidence type="ECO:0000313" key="7">
    <source>
        <dbReference type="Proteomes" id="UP000051162"/>
    </source>
</evidence>
<keyword evidence="3 5" id="KW-1133">Transmembrane helix</keyword>
<keyword evidence="4 5" id="KW-0472">Membrane</keyword>
<evidence type="ECO:0000256" key="5">
    <source>
        <dbReference type="SAM" id="Phobius"/>
    </source>
</evidence>
<sequence length="231" mass="24481">MLDMATKKKTATLAQKINVLRASVMGANDGILSVAGIVVGVAGAATSSFAIFISGIAGMIAGTVSMAMGEYVSVNTQKDSQRKAIETQTVALDNDYDGEYNFVKNKYIASGIKPELADQATQEMMKKDPLKTSVRERFGFNVGEYTNPFSAAIASMISFPTGSILPLLSITLLPKNIRIVGTFIAVVVALAITGYIAAILGNANRKNGTIRNVIAGILTLLVTYFIGRLFA</sequence>
<dbReference type="PATRIC" id="fig|1423773.3.peg.372"/>
<keyword evidence="7" id="KW-1185">Reference proteome</keyword>
<organism evidence="6 7">
    <name type="scientific">Levilactobacillus namurensis DSM 19117</name>
    <dbReference type="NCBI Taxonomy" id="1423773"/>
    <lineage>
        <taxon>Bacteria</taxon>
        <taxon>Bacillati</taxon>
        <taxon>Bacillota</taxon>
        <taxon>Bacilli</taxon>
        <taxon>Lactobacillales</taxon>
        <taxon>Lactobacillaceae</taxon>
        <taxon>Levilactobacillus</taxon>
    </lineage>
</organism>
<comment type="caution">
    <text evidence="6">The sequence shown here is derived from an EMBL/GenBank/DDBJ whole genome shotgun (WGS) entry which is preliminary data.</text>
</comment>
<comment type="subcellular location">
    <subcellularLocation>
        <location evidence="1">Endomembrane system</location>
        <topology evidence="1">Multi-pass membrane protein</topology>
    </subcellularLocation>
</comment>